<accession>A0A2U2MSP9</accession>
<dbReference type="Proteomes" id="UP000245753">
    <property type="component" value="Unassembled WGS sequence"/>
</dbReference>
<comment type="cofactor">
    <cofactor evidence="1">
        <name>pyridoxal 5'-phosphate</name>
        <dbReference type="ChEBI" id="CHEBI:597326"/>
    </cofactor>
</comment>
<dbReference type="EMBL" id="QFFN01000011">
    <property type="protein sequence ID" value="PWG59862.1"/>
    <property type="molecule type" value="Genomic_DNA"/>
</dbReference>
<reference evidence="3 4" key="1">
    <citation type="journal article" date="2018" name="Int. J. Syst. Evol. Microbiol.">
        <title>Bifidobacterium catulorum sp. nov., a novel taxon from the faeces of the baby common marmoset (Callithrix jacchus).</title>
        <authorList>
            <person name="Modesto M."/>
            <person name="Michelini S."/>
            <person name="Oki K."/>
            <person name="Biavati B."/>
            <person name="Watanabe K."/>
            <person name="Mattarelli P."/>
        </authorList>
    </citation>
    <scope>NUCLEOTIDE SEQUENCE [LARGE SCALE GENOMIC DNA]</scope>
    <source>
        <strain evidence="3 4">MRM 8.19</strain>
    </source>
</reference>
<dbReference type="InterPro" id="IPR015422">
    <property type="entry name" value="PyrdxlP-dep_Trfase_small"/>
</dbReference>
<proteinExistence type="inferred from homology"/>
<evidence type="ECO:0000256" key="2">
    <source>
        <dbReference type="RuleBase" id="RU004508"/>
    </source>
</evidence>
<organism evidence="3 4">
    <name type="scientific">Bifidobacterium catulorum</name>
    <dbReference type="NCBI Taxonomy" id="1630173"/>
    <lineage>
        <taxon>Bacteria</taxon>
        <taxon>Bacillati</taxon>
        <taxon>Actinomycetota</taxon>
        <taxon>Actinomycetes</taxon>
        <taxon>Bifidobacteriales</taxon>
        <taxon>Bifidobacteriaceae</taxon>
        <taxon>Bifidobacterium</taxon>
    </lineage>
</organism>
<keyword evidence="4" id="KW-1185">Reference proteome</keyword>
<dbReference type="Pfam" id="PF01041">
    <property type="entry name" value="DegT_DnrJ_EryC1"/>
    <property type="match status" value="1"/>
</dbReference>
<keyword evidence="3" id="KW-0808">Transferase</keyword>
<protein>
    <submittedName>
        <fullName evidence="3">DegT/DnrJ/EryC1/StrS aminotransferase family protein</fullName>
    </submittedName>
</protein>
<comment type="similarity">
    <text evidence="2">Belongs to the DegT/DnrJ/EryC1 family.</text>
</comment>
<dbReference type="GO" id="GO:0000271">
    <property type="term" value="P:polysaccharide biosynthetic process"/>
    <property type="evidence" value="ECO:0007669"/>
    <property type="project" value="TreeGrafter"/>
</dbReference>
<gene>
    <name evidence="3" type="ORF">DF200_05445</name>
</gene>
<dbReference type="SUPFAM" id="SSF53383">
    <property type="entry name" value="PLP-dependent transferases"/>
    <property type="match status" value="1"/>
</dbReference>
<dbReference type="RefSeq" id="WP_109137267.1">
    <property type="nucleotide sequence ID" value="NZ_QFFN01000011.1"/>
</dbReference>
<dbReference type="PANTHER" id="PTHR30244:SF34">
    <property type="entry name" value="DTDP-4-AMINO-4,6-DIDEOXYGALACTOSE TRANSAMINASE"/>
    <property type="match status" value="1"/>
</dbReference>
<keyword evidence="2" id="KW-0663">Pyridoxal phosphate</keyword>
<dbReference type="AlphaFoldDB" id="A0A2U2MSP9"/>
<evidence type="ECO:0000256" key="1">
    <source>
        <dbReference type="ARBA" id="ARBA00001933"/>
    </source>
</evidence>
<evidence type="ECO:0000313" key="4">
    <source>
        <dbReference type="Proteomes" id="UP000245753"/>
    </source>
</evidence>
<dbReference type="PANTHER" id="PTHR30244">
    <property type="entry name" value="TRANSAMINASE"/>
    <property type="match status" value="1"/>
</dbReference>
<dbReference type="InterPro" id="IPR000653">
    <property type="entry name" value="DegT/StrS_aminotransferase"/>
</dbReference>
<dbReference type="InterPro" id="IPR015421">
    <property type="entry name" value="PyrdxlP-dep_Trfase_major"/>
</dbReference>
<dbReference type="Gene3D" id="3.90.1150.10">
    <property type="entry name" value="Aspartate Aminotransferase, domain 1"/>
    <property type="match status" value="1"/>
</dbReference>
<dbReference type="OrthoDB" id="3181046at2"/>
<dbReference type="GO" id="GO:0008483">
    <property type="term" value="F:transaminase activity"/>
    <property type="evidence" value="ECO:0007669"/>
    <property type="project" value="UniProtKB-KW"/>
</dbReference>
<sequence length="405" mass="44183">MNDRPTSRQRASRLCAALAERTGTDAGDWFPVFKARYGMQTVFRSIDGLYGRGAVLTQLFTCCTAVDPIVCCGFTPRYVDVDADTLSIDVDAAGRASEDSAQALRAVVLQHTFGLLDDDSSRSLAGLASKRGALVIEDCAHCVTRMAHTPGGEPLADVSVHSFGVEKILPTRFGGAIWVNPRLKKTDPRLDAHLRRHLDLLPSLPRGIDVVTRLYVNENRVLGRLPGGLGGRMRSLLTDIGLYEPPIASSERRGELAYEPMGMSPWMIRRAVAGIGELDANEEGRRRVTEIYRMGLSDRHGLHIPARILEGEAQPLLRFPLFAHDTMEAERIIAAVRAVGGYAERWYRPELFPGVTDERAYGLDVLDRSTVPVTGRLVAGAVSLPTEVSDDKAGRIVTAVRSAAA</sequence>
<name>A0A2U2MSP9_9BIFI</name>
<keyword evidence="3" id="KW-0032">Aminotransferase</keyword>
<evidence type="ECO:0000313" key="3">
    <source>
        <dbReference type="EMBL" id="PWG59862.1"/>
    </source>
</evidence>
<dbReference type="Gene3D" id="3.40.640.10">
    <property type="entry name" value="Type I PLP-dependent aspartate aminotransferase-like (Major domain)"/>
    <property type="match status" value="1"/>
</dbReference>
<dbReference type="InterPro" id="IPR015424">
    <property type="entry name" value="PyrdxlP-dep_Trfase"/>
</dbReference>
<dbReference type="GO" id="GO:0030170">
    <property type="term" value="F:pyridoxal phosphate binding"/>
    <property type="evidence" value="ECO:0007669"/>
    <property type="project" value="TreeGrafter"/>
</dbReference>
<comment type="caution">
    <text evidence="3">The sequence shown here is derived from an EMBL/GenBank/DDBJ whole genome shotgun (WGS) entry which is preliminary data.</text>
</comment>